<proteinExistence type="predicted"/>
<feature type="compositionally biased region" description="Polar residues" evidence="1">
    <location>
        <begin position="777"/>
        <end position="788"/>
    </location>
</feature>
<evidence type="ECO:0000259" key="4">
    <source>
        <dbReference type="PROSITE" id="PS50234"/>
    </source>
</evidence>
<keyword evidence="3" id="KW-0732">Signal</keyword>
<dbReference type="SUPFAM" id="SSF53300">
    <property type="entry name" value="vWA-like"/>
    <property type="match status" value="1"/>
</dbReference>
<dbReference type="EMBL" id="CP019688">
    <property type="protein sequence ID" value="AQQ15470.1"/>
    <property type="molecule type" value="Genomic_DNA"/>
</dbReference>
<sequence precursor="true">MMRTHESSLTKRIAAAAAAAAVLFTATPAIAAPQTTTVAATTEQTWTVTDETGNTIDAEPAVTVTETKTAENAPTQAKPAQNAPATTSAKPKQLTEPELAEDITFTHVGTTADGKEEYELEATVNLPADEVTGQVLPLNAISLMRTEGTLNLDSVENATIDGAELNKDAVEVFTYPDIPTEDDEALIPDEVTGDVITLDIADENMGRTATVTATIYANERASRNIEWDLYNGVLPLTLNNIEVEGGAPIAPNGPVPADRARVVVQVAGDKLLSGTNGATRASGPNGERLERVFQNTPGEGAVLRLYAPLNDKKFGMSETATAWEQGARGENARPINQPWATCTADANGECVFEIPRGNGADIYDYYWVVMEQASPGYKVQDWVRLGVSGDTDTGRARILRHAYPTPLLKGGQIYYSGAKYKRISFNRDGYGSDWGDFDSASFMYEETTGQYQGAFGGHVPYRSSLGSFTQVRENPAMPETCGLKAALIVDTSGSMGTSMDVMRDVVGSVIDGLAETSTELGLYSFSTTSPGDARNLPNLDPKPTYTPEGRAALKSWKNNLTTRRSSGATNWEDGLEQVAEYNAKNPNSPYDVVYFITDGNPTVYNNPAGSPGQGNSGAESEMRELEAAIAMSNTVKSQGSRMVAVGIPAKWPTFWGTPIPSKRLSNLEISELNLQAVSGGQGGVDERSLRSKDFVFFTEQDVFKQALLNSLNLPCQVTVERRFYEGDDENVVPNFDNTRGTNVETNANKWEFTADMTPTSGTEEQQSKVPDSVNKLGDNNQAGFPLNRTTGYTQIDIKEPAGKIPSGWIRMDAGPNGERAQCSTKAGKPVTTTALESEKTNDFRLKDVPVNGGIHCVVYYRIPSEPPQPGTFKFKLNKVDAQDNTIGLEGAEFKLEGLDESNAGEHAPSSVENAGIGEFNWTELKTGRYKLSETKAADGGYILLAQPVFFRVVRDGNATKLYVLENESDQTGIELTEENKAEIVTFPIVGLDQSGADNETTITMKLANTKVGELPKTGGTGVLVQVMISLLIMTAGAAAARTMRRAA</sequence>
<keyword evidence="2" id="KW-0472">Membrane</keyword>
<dbReference type="Pfam" id="PF13519">
    <property type="entry name" value="VWA_2"/>
    <property type="match status" value="1"/>
</dbReference>
<feature type="region of interest" description="Disordered" evidence="1">
    <location>
        <begin position="757"/>
        <end position="788"/>
    </location>
</feature>
<evidence type="ECO:0000313" key="6">
    <source>
        <dbReference type="Proteomes" id="UP000217209"/>
    </source>
</evidence>
<feature type="region of interest" description="Disordered" evidence="1">
    <location>
        <begin position="526"/>
        <end position="547"/>
    </location>
</feature>
<evidence type="ECO:0000256" key="1">
    <source>
        <dbReference type="SAM" id="MobiDB-lite"/>
    </source>
</evidence>
<dbReference type="Pfam" id="PF17802">
    <property type="entry name" value="SpaA"/>
    <property type="match status" value="1"/>
</dbReference>
<dbReference type="SMART" id="SM00327">
    <property type="entry name" value="VWA"/>
    <property type="match status" value="1"/>
</dbReference>
<dbReference type="CDD" id="cd00198">
    <property type="entry name" value="vWFA"/>
    <property type="match status" value="1"/>
</dbReference>
<feature type="transmembrane region" description="Helical" evidence="2">
    <location>
        <begin position="1022"/>
        <end position="1040"/>
    </location>
</feature>
<feature type="domain" description="VWFA" evidence="4">
    <location>
        <begin position="484"/>
        <end position="711"/>
    </location>
</feature>
<keyword evidence="6" id="KW-1185">Reference proteome</keyword>
<dbReference type="InterPro" id="IPR013783">
    <property type="entry name" value="Ig-like_fold"/>
</dbReference>
<dbReference type="KEGG" id="cgv:CGLAU_07575"/>
<dbReference type="AlphaFoldDB" id="A0A1Q2HXH1"/>
<gene>
    <name evidence="5" type="ORF">CGLAU_07575</name>
</gene>
<keyword evidence="2" id="KW-0812">Transmembrane</keyword>
<reference evidence="5 6" key="1">
    <citation type="submission" date="2016-12" db="EMBL/GenBank/DDBJ databases">
        <authorList>
            <person name="Song W.-J."/>
            <person name="Kurnit D.M."/>
        </authorList>
    </citation>
    <scope>NUCLEOTIDE SEQUENCE [LARGE SCALE GENOMIC DNA]</scope>
    <source>
        <strain evidence="5 6">DSM 30827</strain>
    </source>
</reference>
<dbReference type="PROSITE" id="PS50234">
    <property type="entry name" value="VWFA"/>
    <property type="match status" value="1"/>
</dbReference>
<evidence type="ECO:0000256" key="3">
    <source>
        <dbReference type="SAM" id="SignalP"/>
    </source>
</evidence>
<name>A0A1Q2HXH1_9CORY</name>
<protein>
    <submittedName>
        <fullName evidence="5">von Willebrand factor type A domain protein</fullName>
    </submittedName>
</protein>
<evidence type="ECO:0000256" key="2">
    <source>
        <dbReference type="SAM" id="Phobius"/>
    </source>
</evidence>
<keyword evidence="2" id="KW-1133">Transmembrane helix</keyword>
<feature type="region of interest" description="Disordered" evidence="1">
    <location>
        <begin position="67"/>
        <end position="95"/>
    </location>
</feature>
<dbReference type="Gene3D" id="3.40.50.410">
    <property type="entry name" value="von Willebrand factor, type A domain"/>
    <property type="match status" value="1"/>
</dbReference>
<dbReference type="RefSeq" id="WP_095660153.1">
    <property type="nucleotide sequence ID" value="NZ_CP019688.1"/>
</dbReference>
<dbReference type="Proteomes" id="UP000217209">
    <property type="component" value="Chromosome"/>
</dbReference>
<accession>A0A1Q2HXH1</accession>
<dbReference type="OrthoDB" id="4424254at2"/>
<dbReference type="GO" id="GO:0005975">
    <property type="term" value="P:carbohydrate metabolic process"/>
    <property type="evidence" value="ECO:0007669"/>
    <property type="project" value="UniProtKB-ARBA"/>
</dbReference>
<dbReference type="InterPro" id="IPR041033">
    <property type="entry name" value="SpaA_PFL_dom_1"/>
</dbReference>
<feature type="chain" id="PRO_5012907890" evidence="3">
    <location>
        <begin position="32"/>
        <end position="1047"/>
    </location>
</feature>
<dbReference type="InterPro" id="IPR002035">
    <property type="entry name" value="VWF_A"/>
</dbReference>
<feature type="signal peptide" evidence="3">
    <location>
        <begin position="1"/>
        <end position="31"/>
    </location>
</feature>
<organism evidence="5 6">
    <name type="scientific">Corynebacterium glaucum</name>
    <dbReference type="NCBI Taxonomy" id="187491"/>
    <lineage>
        <taxon>Bacteria</taxon>
        <taxon>Bacillati</taxon>
        <taxon>Actinomycetota</taxon>
        <taxon>Actinomycetes</taxon>
        <taxon>Mycobacteriales</taxon>
        <taxon>Corynebacteriaceae</taxon>
        <taxon>Corynebacterium</taxon>
    </lineage>
</organism>
<dbReference type="InterPro" id="IPR036465">
    <property type="entry name" value="vWFA_dom_sf"/>
</dbReference>
<evidence type="ECO:0000313" key="5">
    <source>
        <dbReference type="EMBL" id="AQQ15470.1"/>
    </source>
</evidence>
<dbReference type="Gene3D" id="2.60.40.10">
    <property type="entry name" value="Immunoglobulins"/>
    <property type="match status" value="1"/>
</dbReference>
<feature type="compositionally biased region" description="Polar residues" evidence="1">
    <location>
        <begin position="67"/>
        <end position="90"/>
    </location>
</feature>
<feature type="compositionally biased region" description="Polar residues" evidence="1">
    <location>
        <begin position="757"/>
        <end position="769"/>
    </location>
</feature>